<name>A0AAE0RNT3_9BIVA</name>
<protein>
    <submittedName>
        <fullName evidence="1">Uncharacterized protein</fullName>
    </submittedName>
</protein>
<dbReference type="GO" id="GO:0005509">
    <property type="term" value="F:calcium ion binding"/>
    <property type="evidence" value="ECO:0007669"/>
    <property type="project" value="InterPro"/>
</dbReference>
<dbReference type="SUPFAM" id="SSF49313">
    <property type="entry name" value="Cadherin-like"/>
    <property type="match status" value="1"/>
</dbReference>
<evidence type="ECO:0000313" key="2">
    <source>
        <dbReference type="Proteomes" id="UP001195483"/>
    </source>
</evidence>
<organism evidence="1 2">
    <name type="scientific">Potamilus streckersoni</name>
    <dbReference type="NCBI Taxonomy" id="2493646"/>
    <lineage>
        <taxon>Eukaryota</taxon>
        <taxon>Metazoa</taxon>
        <taxon>Spiralia</taxon>
        <taxon>Lophotrochozoa</taxon>
        <taxon>Mollusca</taxon>
        <taxon>Bivalvia</taxon>
        <taxon>Autobranchia</taxon>
        <taxon>Heteroconchia</taxon>
        <taxon>Palaeoheterodonta</taxon>
        <taxon>Unionida</taxon>
        <taxon>Unionoidea</taxon>
        <taxon>Unionidae</taxon>
        <taxon>Ambleminae</taxon>
        <taxon>Lampsilini</taxon>
        <taxon>Potamilus</taxon>
    </lineage>
</organism>
<dbReference type="EMBL" id="JAEAOA010001088">
    <property type="protein sequence ID" value="KAK3576926.1"/>
    <property type="molecule type" value="Genomic_DNA"/>
</dbReference>
<keyword evidence="2" id="KW-1185">Reference proteome</keyword>
<gene>
    <name evidence="1" type="ORF">CHS0354_017603</name>
</gene>
<proteinExistence type="predicted"/>
<reference evidence="1" key="3">
    <citation type="submission" date="2023-05" db="EMBL/GenBank/DDBJ databases">
        <authorList>
            <person name="Smith C.H."/>
        </authorList>
    </citation>
    <scope>NUCLEOTIDE SEQUENCE</scope>
    <source>
        <strain evidence="1">CHS0354</strain>
        <tissue evidence="1">Mantle</tissue>
    </source>
</reference>
<dbReference type="InterPro" id="IPR015919">
    <property type="entry name" value="Cadherin-like_sf"/>
</dbReference>
<dbReference type="AlphaFoldDB" id="A0AAE0RNT3"/>
<dbReference type="Gene3D" id="2.60.40.60">
    <property type="entry name" value="Cadherins"/>
    <property type="match status" value="1"/>
</dbReference>
<reference evidence="1" key="2">
    <citation type="journal article" date="2021" name="Genome Biol. Evol.">
        <title>Developing a high-quality reference genome for a parasitic bivalve with doubly uniparental inheritance (Bivalvia: Unionida).</title>
        <authorList>
            <person name="Smith C.H."/>
        </authorList>
    </citation>
    <scope>NUCLEOTIDE SEQUENCE</scope>
    <source>
        <strain evidence="1">CHS0354</strain>
        <tissue evidence="1">Mantle</tissue>
    </source>
</reference>
<evidence type="ECO:0000313" key="1">
    <source>
        <dbReference type="EMBL" id="KAK3576926.1"/>
    </source>
</evidence>
<accession>A0AAE0RNT3</accession>
<sequence>MRNNTPVFSGTYPVILNRNEEGGTQGGTLLHTLTATDADITDVIAYSCTFNPSNSSTLFTYSSQTGTLIGHPSFTIGDEDMNEVHTWAKT</sequence>
<dbReference type="Proteomes" id="UP001195483">
    <property type="component" value="Unassembled WGS sequence"/>
</dbReference>
<comment type="caution">
    <text evidence="1">The sequence shown here is derived from an EMBL/GenBank/DDBJ whole genome shotgun (WGS) entry which is preliminary data.</text>
</comment>
<reference evidence="1" key="1">
    <citation type="journal article" date="2021" name="Genome Biol. Evol.">
        <title>A High-Quality Reference Genome for a Parasitic Bivalve with Doubly Uniparental Inheritance (Bivalvia: Unionida).</title>
        <authorList>
            <person name="Smith C.H."/>
        </authorList>
    </citation>
    <scope>NUCLEOTIDE SEQUENCE</scope>
    <source>
        <strain evidence="1">CHS0354</strain>
    </source>
</reference>
<dbReference type="GO" id="GO:0016020">
    <property type="term" value="C:membrane"/>
    <property type="evidence" value="ECO:0007669"/>
    <property type="project" value="InterPro"/>
</dbReference>